<accession>A0A834BQZ7</accession>
<dbReference type="EMBL" id="WKFB01001045">
    <property type="protein sequence ID" value="KAF6715617.1"/>
    <property type="molecule type" value="Genomic_DNA"/>
</dbReference>
<comment type="caution">
    <text evidence="2">The sequence shown here is derived from an EMBL/GenBank/DDBJ whole genome shotgun (WGS) entry which is preliminary data.</text>
</comment>
<reference evidence="2" key="1">
    <citation type="journal article" name="BMC Genomics">
        <title>Long-read sequencing and de novo genome assembly of marine medaka (Oryzias melastigma).</title>
        <authorList>
            <person name="Liang P."/>
            <person name="Saqib H.S.A."/>
            <person name="Ni X."/>
            <person name="Shen Y."/>
        </authorList>
    </citation>
    <scope>NUCLEOTIDE SEQUENCE</scope>
    <source>
        <strain evidence="2">Bigg-433</strain>
    </source>
</reference>
<dbReference type="AlphaFoldDB" id="A0A834BQZ7"/>
<feature type="region of interest" description="Disordered" evidence="1">
    <location>
        <begin position="12"/>
        <end position="62"/>
    </location>
</feature>
<organism evidence="2 3">
    <name type="scientific">Oryzias melastigma</name>
    <name type="common">Marine medaka</name>
    <dbReference type="NCBI Taxonomy" id="30732"/>
    <lineage>
        <taxon>Eukaryota</taxon>
        <taxon>Metazoa</taxon>
        <taxon>Chordata</taxon>
        <taxon>Craniata</taxon>
        <taxon>Vertebrata</taxon>
        <taxon>Euteleostomi</taxon>
        <taxon>Actinopterygii</taxon>
        <taxon>Neopterygii</taxon>
        <taxon>Teleostei</taxon>
        <taxon>Neoteleostei</taxon>
        <taxon>Acanthomorphata</taxon>
        <taxon>Ovalentaria</taxon>
        <taxon>Atherinomorphae</taxon>
        <taxon>Beloniformes</taxon>
        <taxon>Adrianichthyidae</taxon>
        <taxon>Oryziinae</taxon>
        <taxon>Oryzias</taxon>
    </lineage>
</organism>
<evidence type="ECO:0000313" key="2">
    <source>
        <dbReference type="EMBL" id="KAF6715617.1"/>
    </source>
</evidence>
<name>A0A834BQZ7_ORYME</name>
<gene>
    <name evidence="2" type="ORF">FQA47_007440</name>
</gene>
<proteinExistence type="predicted"/>
<evidence type="ECO:0000313" key="3">
    <source>
        <dbReference type="Proteomes" id="UP000646548"/>
    </source>
</evidence>
<protein>
    <submittedName>
        <fullName evidence="2">Uncharacterized protein</fullName>
    </submittedName>
</protein>
<feature type="compositionally biased region" description="Basic and acidic residues" evidence="1">
    <location>
        <begin position="12"/>
        <end position="25"/>
    </location>
</feature>
<evidence type="ECO:0000256" key="1">
    <source>
        <dbReference type="SAM" id="MobiDB-lite"/>
    </source>
</evidence>
<sequence>MRFANLRVVLDPRKLPKNGKKESPVGRRKPLQCPRTARRWGGTSLSTGRAAQEAGSQTAVTPVPSPRITRKCHGCCKYPEKLTVMCLDRPPALSSVSVLLNEAAAS</sequence>
<dbReference type="Proteomes" id="UP000646548">
    <property type="component" value="Unassembled WGS sequence"/>
</dbReference>
<feature type="compositionally biased region" description="Polar residues" evidence="1">
    <location>
        <begin position="43"/>
        <end position="60"/>
    </location>
</feature>